<gene>
    <name evidence="2" type="ORF">OXD698_LOCUS48006</name>
</gene>
<keyword evidence="1" id="KW-0175">Coiled coil</keyword>
<dbReference type="AlphaFoldDB" id="A0A820K231"/>
<reference evidence="2" key="1">
    <citation type="submission" date="2021-02" db="EMBL/GenBank/DDBJ databases">
        <authorList>
            <person name="Nowell W R."/>
        </authorList>
    </citation>
    <scope>NUCLEOTIDE SEQUENCE</scope>
</reference>
<comment type="caution">
    <text evidence="2">The sequence shown here is derived from an EMBL/GenBank/DDBJ whole genome shotgun (WGS) entry which is preliminary data.</text>
</comment>
<evidence type="ECO:0000313" key="2">
    <source>
        <dbReference type="EMBL" id="CAF4336830.1"/>
    </source>
</evidence>
<proteinExistence type="predicted"/>
<dbReference type="Proteomes" id="UP000663844">
    <property type="component" value="Unassembled WGS sequence"/>
</dbReference>
<organism evidence="2 3">
    <name type="scientific">Adineta steineri</name>
    <dbReference type="NCBI Taxonomy" id="433720"/>
    <lineage>
        <taxon>Eukaryota</taxon>
        <taxon>Metazoa</taxon>
        <taxon>Spiralia</taxon>
        <taxon>Gnathifera</taxon>
        <taxon>Rotifera</taxon>
        <taxon>Eurotatoria</taxon>
        <taxon>Bdelloidea</taxon>
        <taxon>Adinetida</taxon>
        <taxon>Adinetidae</taxon>
        <taxon>Adineta</taxon>
    </lineage>
</organism>
<evidence type="ECO:0000256" key="1">
    <source>
        <dbReference type="SAM" id="Coils"/>
    </source>
</evidence>
<evidence type="ECO:0000313" key="3">
    <source>
        <dbReference type="Proteomes" id="UP000663844"/>
    </source>
</evidence>
<feature type="non-terminal residue" evidence="2">
    <location>
        <position position="1"/>
    </location>
</feature>
<feature type="non-terminal residue" evidence="2">
    <location>
        <position position="72"/>
    </location>
</feature>
<name>A0A820K231_9BILA</name>
<protein>
    <submittedName>
        <fullName evidence="2">Uncharacterized protein</fullName>
    </submittedName>
</protein>
<sequence>TTLPTSTNESIIEPKEDEILLTTDENEQIENVTNNCAQILEDLNDLQFEQQKEINKEQEEFNLIKQEVDEVA</sequence>
<feature type="coiled-coil region" evidence="1">
    <location>
        <begin position="29"/>
        <end position="60"/>
    </location>
</feature>
<accession>A0A820K231</accession>
<dbReference type="EMBL" id="CAJOAZ010019478">
    <property type="protein sequence ID" value="CAF4336830.1"/>
    <property type="molecule type" value="Genomic_DNA"/>
</dbReference>